<organism evidence="1 2">
    <name type="scientific">Aspergillus oryzae</name>
    <name type="common">Yellow koji mold</name>
    <dbReference type="NCBI Taxonomy" id="5062"/>
    <lineage>
        <taxon>Eukaryota</taxon>
        <taxon>Fungi</taxon>
        <taxon>Dikarya</taxon>
        <taxon>Ascomycota</taxon>
        <taxon>Pezizomycotina</taxon>
        <taxon>Eurotiomycetes</taxon>
        <taxon>Eurotiomycetidae</taxon>
        <taxon>Eurotiales</taxon>
        <taxon>Aspergillaceae</taxon>
        <taxon>Aspergillus</taxon>
        <taxon>Aspergillus subgen. Circumdati</taxon>
    </lineage>
</organism>
<dbReference type="AlphaFoldDB" id="A0AAN4YTW5"/>
<name>A0AAN4YTW5_ASPOZ</name>
<comment type="caution">
    <text evidence="1">The sequence shown here is derived from an EMBL/GenBank/DDBJ whole genome shotgun (WGS) entry which is preliminary data.</text>
</comment>
<evidence type="ECO:0000313" key="1">
    <source>
        <dbReference type="EMBL" id="GMG33043.1"/>
    </source>
</evidence>
<sequence>MSHYLLLPSKYGVDIQLAQDPLALDCFKKLICSRAIFGEFLPNETEGSPVNLPTPHDEWHVSYAESGSRFGGIHLIFGPFGVAMKVSADKAILLLGDGTTKAVEKKDLASHLNGISLEPPTDNLPRSFKSEGFTGLQKRGDAQFIIPLPDQEFLGWDIAMSPITHANGAPATVAIAAGQSIANSISVGASFTATVEKWLQIGASVNYQDTVTNTLTGTATMTIPINKWGAIVSNPLTHRRRGYVFSGAPGKAQYEYFQADSFDRKSVSYQQAKLDWVQGVITTCLGDGYPLKMCNGQGELK</sequence>
<gene>
    <name evidence="1" type="ORF">Aory04_000864100</name>
</gene>
<proteinExistence type="predicted"/>
<accession>A0AAN4YTW5</accession>
<reference evidence="1" key="1">
    <citation type="submission" date="2023-04" db="EMBL/GenBank/DDBJ databases">
        <title>Aspergillus oryzae NBRC 4228.</title>
        <authorList>
            <person name="Ichikawa N."/>
            <person name="Sato H."/>
            <person name="Tonouchi N."/>
        </authorList>
    </citation>
    <scope>NUCLEOTIDE SEQUENCE</scope>
    <source>
        <strain evidence="1">NBRC 4228</strain>
    </source>
</reference>
<dbReference type="Proteomes" id="UP001165205">
    <property type="component" value="Unassembled WGS sequence"/>
</dbReference>
<dbReference type="EMBL" id="BSYA01000110">
    <property type="protein sequence ID" value="GMG33043.1"/>
    <property type="molecule type" value="Genomic_DNA"/>
</dbReference>
<evidence type="ECO:0000313" key="2">
    <source>
        <dbReference type="Proteomes" id="UP001165205"/>
    </source>
</evidence>
<protein>
    <submittedName>
        <fullName evidence="1">Unnamed protein product</fullName>
    </submittedName>
</protein>